<proteinExistence type="predicted"/>
<gene>
    <name evidence="2" type="ORF">EHT25_26455</name>
</gene>
<organism evidence="2 3">
    <name type="scientific">Larkinella rosea</name>
    <dbReference type="NCBI Taxonomy" id="2025312"/>
    <lineage>
        <taxon>Bacteria</taxon>
        <taxon>Pseudomonadati</taxon>
        <taxon>Bacteroidota</taxon>
        <taxon>Cytophagia</taxon>
        <taxon>Cytophagales</taxon>
        <taxon>Spirosomataceae</taxon>
        <taxon>Larkinella</taxon>
    </lineage>
</organism>
<sequence>MKKLIGKTAWLWCLIAIPVYAQKTAFKPVFTNMTEFGVLLGQVRYNVTNISENVSKRQNITAQTFNGVQLRPKLALGATVGVDWYNSALLMPVCAGVRYDLAQPGKKNLRVFTSLDTGYGFTWLNEDPTGYETRGGWVIAPGIGFRIGRPQNANFILSLSYKRQEAEADKPLAWNEIYKIENRVYNRLAFRLGLSF</sequence>
<accession>A0A3P1BBX1</accession>
<dbReference type="AlphaFoldDB" id="A0A3P1BBX1"/>
<dbReference type="Proteomes" id="UP000271925">
    <property type="component" value="Unassembled WGS sequence"/>
</dbReference>
<evidence type="ECO:0000313" key="2">
    <source>
        <dbReference type="EMBL" id="RRA98550.1"/>
    </source>
</evidence>
<evidence type="ECO:0000256" key="1">
    <source>
        <dbReference type="SAM" id="SignalP"/>
    </source>
</evidence>
<dbReference type="OrthoDB" id="1121518at2"/>
<dbReference type="EMBL" id="RQJO01000015">
    <property type="protein sequence ID" value="RRA98550.1"/>
    <property type="molecule type" value="Genomic_DNA"/>
</dbReference>
<keyword evidence="1" id="KW-0732">Signal</keyword>
<keyword evidence="3" id="KW-1185">Reference proteome</keyword>
<protein>
    <recommendedName>
        <fullName evidence="4">Outer membrane protein beta-barrel domain-containing protein</fullName>
    </recommendedName>
</protein>
<dbReference type="RefSeq" id="WP_124878309.1">
    <property type="nucleotide sequence ID" value="NZ_RQJO01000015.1"/>
</dbReference>
<feature type="signal peptide" evidence="1">
    <location>
        <begin position="1"/>
        <end position="21"/>
    </location>
</feature>
<comment type="caution">
    <text evidence="2">The sequence shown here is derived from an EMBL/GenBank/DDBJ whole genome shotgun (WGS) entry which is preliminary data.</text>
</comment>
<evidence type="ECO:0000313" key="3">
    <source>
        <dbReference type="Proteomes" id="UP000271925"/>
    </source>
</evidence>
<evidence type="ECO:0008006" key="4">
    <source>
        <dbReference type="Google" id="ProtNLM"/>
    </source>
</evidence>
<feature type="chain" id="PRO_5018079745" description="Outer membrane protein beta-barrel domain-containing protein" evidence="1">
    <location>
        <begin position="22"/>
        <end position="196"/>
    </location>
</feature>
<reference evidence="2 3" key="1">
    <citation type="submission" date="2018-11" db="EMBL/GenBank/DDBJ databases">
        <authorList>
            <person name="Zhou Z."/>
            <person name="Wang G."/>
        </authorList>
    </citation>
    <scope>NUCLEOTIDE SEQUENCE [LARGE SCALE GENOMIC DNA]</scope>
    <source>
        <strain evidence="2 3">KCTC52004</strain>
    </source>
</reference>
<name>A0A3P1BBX1_9BACT</name>